<evidence type="ECO:0000256" key="2">
    <source>
        <dbReference type="ARBA" id="ARBA00007581"/>
    </source>
</evidence>
<evidence type="ECO:0000313" key="8">
    <source>
        <dbReference type="Proteomes" id="UP001230156"/>
    </source>
</evidence>
<evidence type="ECO:0000313" key="7">
    <source>
        <dbReference type="EMBL" id="MDQ7248132.1"/>
    </source>
</evidence>
<evidence type="ECO:0000256" key="1">
    <source>
        <dbReference type="ARBA" id="ARBA00001947"/>
    </source>
</evidence>
<dbReference type="CDD" id="cd07363">
    <property type="entry name" value="45_DOPA_Dioxygenase"/>
    <property type="match status" value="1"/>
</dbReference>
<reference evidence="8" key="1">
    <citation type="submission" date="2023-08" db="EMBL/GenBank/DDBJ databases">
        <title>Rhodospirillaceae gen. nov., a novel taxon isolated from the Yangtze River Yuezi River estuary sludge.</title>
        <authorList>
            <person name="Ruan L."/>
        </authorList>
    </citation>
    <scope>NUCLEOTIDE SEQUENCE [LARGE SCALE GENOMIC DNA]</scope>
    <source>
        <strain evidence="8">R-7</strain>
    </source>
</reference>
<keyword evidence="5 7" id="KW-0560">Oxidoreductase</keyword>
<sequence length="269" mass="29260">MARLPSLYITHGGGPCFWMEFGPPFGPHAFDKLRAYLAGLIDSLPERPKQILMISGHWEEDRPTVSTAAKPGMLFDYYGFPEHTYHLSYPAPGAPALAERVRGLLQSAGIDCGTDDRRGFDHGVFVPQLIIDPEARIPVVMLSMRHDLDPAAHIAIGKALEPLRDEGVLIIGSGSSYHNLREFFSGRSAEASLAFDDWLNETVAVNDPATRNKRVSEWAQAPGGRACHPREDHLIPLMVAAGAAGSDPGRRSFRDLLGGKAVSCFSFGG</sequence>
<name>A0ABU0YK94_9PROT</name>
<dbReference type="EC" id="1.13.-.-" evidence="7"/>
<evidence type="ECO:0000256" key="4">
    <source>
        <dbReference type="ARBA" id="ARBA00022833"/>
    </source>
</evidence>
<feature type="domain" description="Extradiol ring-cleavage dioxygenase class III enzyme subunit B" evidence="6">
    <location>
        <begin position="46"/>
        <end position="248"/>
    </location>
</feature>
<dbReference type="PANTHER" id="PTHR30096:SF0">
    <property type="entry name" value="4,5-DOPA DIOXYGENASE EXTRADIOL-LIKE PROTEIN"/>
    <property type="match status" value="1"/>
</dbReference>
<dbReference type="PANTHER" id="PTHR30096">
    <property type="entry name" value="4,5-DOPA DIOXYGENASE EXTRADIOL-LIKE PROTEIN"/>
    <property type="match status" value="1"/>
</dbReference>
<comment type="cofactor">
    <cofactor evidence="1">
        <name>Zn(2+)</name>
        <dbReference type="ChEBI" id="CHEBI:29105"/>
    </cofactor>
</comment>
<keyword evidence="3" id="KW-0479">Metal-binding</keyword>
<keyword evidence="7" id="KW-0223">Dioxygenase</keyword>
<keyword evidence="8" id="KW-1185">Reference proteome</keyword>
<proteinExistence type="inferred from homology"/>
<evidence type="ECO:0000259" key="6">
    <source>
        <dbReference type="Pfam" id="PF02900"/>
    </source>
</evidence>
<evidence type="ECO:0000256" key="5">
    <source>
        <dbReference type="ARBA" id="ARBA00023002"/>
    </source>
</evidence>
<gene>
    <name evidence="7" type="ORF">Q8A70_10670</name>
</gene>
<dbReference type="SUPFAM" id="SSF53213">
    <property type="entry name" value="LigB-like"/>
    <property type="match status" value="1"/>
</dbReference>
<organism evidence="7 8">
    <name type="scientific">Dongia sedimenti</name>
    <dbReference type="NCBI Taxonomy" id="3064282"/>
    <lineage>
        <taxon>Bacteria</taxon>
        <taxon>Pseudomonadati</taxon>
        <taxon>Pseudomonadota</taxon>
        <taxon>Alphaproteobacteria</taxon>
        <taxon>Rhodospirillales</taxon>
        <taxon>Dongiaceae</taxon>
        <taxon>Dongia</taxon>
    </lineage>
</organism>
<dbReference type="Pfam" id="PF02900">
    <property type="entry name" value="LigB"/>
    <property type="match status" value="1"/>
</dbReference>
<dbReference type="InterPro" id="IPR014436">
    <property type="entry name" value="Extradiol_dOase_DODA"/>
</dbReference>
<comment type="similarity">
    <text evidence="2">Belongs to the DODA-type extradiol aromatic ring-opening dioxygenase family.</text>
</comment>
<dbReference type="Gene3D" id="3.40.830.10">
    <property type="entry name" value="LigB-like"/>
    <property type="match status" value="1"/>
</dbReference>
<keyword evidence="4" id="KW-0862">Zinc</keyword>
<dbReference type="InterPro" id="IPR004183">
    <property type="entry name" value="Xdiol_dOase_suB"/>
</dbReference>
<dbReference type="GO" id="GO:0051213">
    <property type="term" value="F:dioxygenase activity"/>
    <property type="evidence" value="ECO:0007669"/>
    <property type="project" value="UniProtKB-KW"/>
</dbReference>
<evidence type="ECO:0000256" key="3">
    <source>
        <dbReference type="ARBA" id="ARBA00022723"/>
    </source>
</evidence>
<dbReference type="Proteomes" id="UP001230156">
    <property type="component" value="Unassembled WGS sequence"/>
</dbReference>
<protein>
    <submittedName>
        <fullName evidence="7">Class III extradiol ring-cleavage dioxygenase</fullName>
        <ecNumber evidence="7">1.13.-.-</ecNumber>
    </submittedName>
</protein>
<dbReference type="RefSeq" id="WP_379955578.1">
    <property type="nucleotide sequence ID" value="NZ_JAUYVI010000003.1"/>
</dbReference>
<accession>A0ABU0YK94</accession>
<dbReference type="EMBL" id="JAUYVI010000003">
    <property type="protein sequence ID" value="MDQ7248132.1"/>
    <property type="molecule type" value="Genomic_DNA"/>
</dbReference>
<dbReference type="PIRSF" id="PIRSF006157">
    <property type="entry name" value="Doxgns_DODA"/>
    <property type="match status" value="1"/>
</dbReference>
<comment type="caution">
    <text evidence="7">The sequence shown here is derived from an EMBL/GenBank/DDBJ whole genome shotgun (WGS) entry which is preliminary data.</text>
</comment>